<gene>
    <name evidence="4" type="ORF">NDI86_09165</name>
</gene>
<evidence type="ECO:0000259" key="3">
    <source>
        <dbReference type="Pfam" id="PF13559"/>
    </source>
</evidence>
<dbReference type="Proteomes" id="UP001268864">
    <property type="component" value="Unassembled WGS sequence"/>
</dbReference>
<dbReference type="Pfam" id="PF13559">
    <property type="entry name" value="DUF4129"/>
    <property type="match status" value="1"/>
</dbReference>
<evidence type="ECO:0000313" key="4">
    <source>
        <dbReference type="EMBL" id="MDS0282295.1"/>
    </source>
</evidence>
<keyword evidence="2" id="KW-0472">Membrane</keyword>
<feature type="domain" description="Protein-glutamine gamma-glutamyltransferase-like C-terminal" evidence="3">
    <location>
        <begin position="196"/>
        <end position="261"/>
    </location>
</feature>
<comment type="caution">
    <text evidence="4">The sequence shown here is derived from an EMBL/GenBank/DDBJ whole genome shotgun (WGS) entry which is preliminary data.</text>
</comment>
<proteinExistence type="predicted"/>
<keyword evidence="5" id="KW-1185">Reference proteome</keyword>
<evidence type="ECO:0000313" key="5">
    <source>
        <dbReference type="Proteomes" id="UP001268864"/>
    </source>
</evidence>
<sequence length="269" mass="28278">MNTERILSAGMAVVVIAAVGLSASTLAASMSTDPSDAVDVQWDALPLGEDSQGDIESAAESVDETYRQSGASGDADGGPGSGGEAEQQNPKAGDGPAEKRQAGDAAGDRESQNGNAGEGVAQANGADGNSQAQSSSASRWVPGGLPLWLVALVALLLAVVILAYRYRDRLRRAVGRDGDGAAAEPLAPAPQNEVERAWVELVQRAGIDRPRTRTPRDCARRAVETGFDPGHVDRLRRTFEDVRYGTHPPTDEQARLARETLDRLNGERA</sequence>
<evidence type="ECO:0000256" key="1">
    <source>
        <dbReference type="SAM" id="MobiDB-lite"/>
    </source>
</evidence>
<protein>
    <submittedName>
        <fullName evidence="4">DUF4129 domain-containing protein</fullName>
    </submittedName>
</protein>
<keyword evidence="2" id="KW-0812">Transmembrane</keyword>
<organism evidence="4 5">
    <name type="scientific">Haloarcula onubensis</name>
    <dbReference type="NCBI Taxonomy" id="2950539"/>
    <lineage>
        <taxon>Archaea</taxon>
        <taxon>Methanobacteriati</taxon>
        <taxon>Methanobacteriota</taxon>
        <taxon>Stenosarchaea group</taxon>
        <taxon>Halobacteria</taxon>
        <taxon>Halobacteriales</taxon>
        <taxon>Haloarculaceae</taxon>
        <taxon>Haloarcula</taxon>
    </lineage>
</organism>
<feature type="compositionally biased region" description="Polar residues" evidence="1">
    <location>
        <begin position="127"/>
        <end position="138"/>
    </location>
</feature>
<dbReference type="InterPro" id="IPR025403">
    <property type="entry name" value="TgpA-like_C"/>
</dbReference>
<dbReference type="EMBL" id="JAMQOS010000002">
    <property type="protein sequence ID" value="MDS0282295.1"/>
    <property type="molecule type" value="Genomic_DNA"/>
</dbReference>
<accession>A0ABU2FNG1</accession>
<reference evidence="4 5" key="1">
    <citation type="submission" date="2022-06" db="EMBL/GenBank/DDBJ databases">
        <title>Halomicroarcula sp. a new haloarchaeum isolate from saline soil.</title>
        <authorList>
            <person name="Strakova D."/>
            <person name="Galisteo C."/>
            <person name="Sanchez-Porro C."/>
            <person name="Ventosa A."/>
        </authorList>
    </citation>
    <scope>NUCLEOTIDE SEQUENCE [LARGE SCALE GENOMIC DNA]</scope>
    <source>
        <strain evidence="4 5">S3CR25-11</strain>
    </source>
</reference>
<dbReference type="RefSeq" id="WP_310900124.1">
    <property type="nucleotide sequence ID" value="NZ_JAMQOS010000002.1"/>
</dbReference>
<feature type="region of interest" description="Disordered" evidence="1">
    <location>
        <begin position="46"/>
        <end position="138"/>
    </location>
</feature>
<keyword evidence="2" id="KW-1133">Transmembrane helix</keyword>
<name>A0ABU2FNG1_9EURY</name>
<feature type="compositionally biased region" description="Basic and acidic residues" evidence="1">
    <location>
        <begin position="96"/>
        <end position="111"/>
    </location>
</feature>
<evidence type="ECO:0000256" key="2">
    <source>
        <dbReference type="SAM" id="Phobius"/>
    </source>
</evidence>
<feature type="transmembrane region" description="Helical" evidence="2">
    <location>
        <begin position="145"/>
        <end position="166"/>
    </location>
</feature>